<keyword evidence="2" id="KW-1185">Reference proteome</keyword>
<protein>
    <submittedName>
        <fullName evidence="1">Uncharacterized protein</fullName>
    </submittedName>
</protein>
<reference evidence="1 2" key="1">
    <citation type="journal article" date="2024" name="Nat. Commun.">
        <title>Phylogenomics reveals the evolutionary origins of lichenization in chlorophyte algae.</title>
        <authorList>
            <person name="Puginier C."/>
            <person name="Libourel C."/>
            <person name="Otte J."/>
            <person name="Skaloud P."/>
            <person name="Haon M."/>
            <person name="Grisel S."/>
            <person name="Petersen M."/>
            <person name="Berrin J.G."/>
            <person name="Delaux P.M."/>
            <person name="Dal Grande F."/>
            <person name="Keller J."/>
        </authorList>
    </citation>
    <scope>NUCLEOTIDE SEQUENCE [LARGE SCALE GENOMIC DNA]</scope>
    <source>
        <strain evidence="1 2">SAG 2036</strain>
    </source>
</reference>
<organism evidence="1 2">
    <name type="scientific">Symbiochloris irregularis</name>
    <dbReference type="NCBI Taxonomy" id="706552"/>
    <lineage>
        <taxon>Eukaryota</taxon>
        <taxon>Viridiplantae</taxon>
        <taxon>Chlorophyta</taxon>
        <taxon>core chlorophytes</taxon>
        <taxon>Trebouxiophyceae</taxon>
        <taxon>Trebouxiales</taxon>
        <taxon>Trebouxiaceae</taxon>
        <taxon>Symbiochloris</taxon>
    </lineage>
</organism>
<evidence type="ECO:0000313" key="1">
    <source>
        <dbReference type="EMBL" id="KAK9804985.1"/>
    </source>
</evidence>
<evidence type="ECO:0000313" key="2">
    <source>
        <dbReference type="Proteomes" id="UP001465755"/>
    </source>
</evidence>
<dbReference type="EMBL" id="JALJOQ010000047">
    <property type="protein sequence ID" value="KAK9804985.1"/>
    <property type="molecule type" value="Genomic_DNA"/>
</dbReference>
<sequence>MAPPLPLQLQAEIVKHVKFAGKARWEAVSKGWQRMLRRTTGSWGEVPVDDNVLQRGEQIPSMETAGVALEAWSSFIRWIEARRSAIEAVKLTCHCCSYTQTSSCTGRNRQLTAFLAFIASLPVALRIDFSCASNHHLFLEGGLGQSAGTCHKRHDTAVRSVHDREFDSGPH</sequence>
<dbReference type="AlphaFoldDB" id="A0AAW1P407"/>
<gene>
    <name evidence="1" type="ORF">WJX73_007799</name>
</gene>
<comment type="caution">
    <text evidence="1">The sequence shown here is derived from an EMBL/GenBank/DDBJ whole genome shotgun (WGS) entry which is preliminary data.</text>
</comment>
<proteinExistence type="predicted"/>
<name>A0AAW1P407_9CHLO</name>
<accession>A0AAW1P407</accession>
<dbReference type="Proteomes" id="UP001465755">
    <property type="component" value="Unassembled WGS sequence"/>
</dbReference>